<feature type="transmembrane region" description="Helical" evidence="12">
    <location>
        <begin position="956"/>
        <end position="973"/>
    </location>
</feature>
<dbReference type="PANTHER" id="PTHR11359:SF0">
    <property type="entry name" value="AMP DEAMINASE"/>
    <property type="match status" value="1"/>
</dbReference>
<feature type="transmembrane region" description="Helical" evidence="12">
    <location>
        <begin position="1171"/>
        <end position="1191"/>
    </location>
</feature>
<organism evidence="14 15">
    <name type="scientific">Clydaea vesicula</name>
    <dbReference type="NCBI Taxonomy" id="447962"/>
    <lineage>
        <taxon>Eukaryota</taxon>
        <taxon>Fungi</taxon>
        <taxon>Fungi incertae sedis</taxon>
        <taxon>Chytridiomycota</taxon>
        <taxon>Chytridiomycota incertae sedis</taxon>
        <taxon>Chytridiomycetes</taxon>
        <taxon>Lobulomycetales</taxon>
        <taxon>Lobulomycetaceae</taxon>
        <taxon>Clydaea</taxon>
    </lineage>
</organism>
<dbReference type="Pfam" id="PF19326">
    <property type="entry name" value="AMP_deaminase"/>
    <property type="match status" value="1"/>
</dbReference>
<feature type="compositionally biased region" description="Low complexity" evidence="11">
    <location>
        <begin position="27"/>
        <end position="42"/>
    </location>
</feature>
<sequence length="1371" mass="159088">MSNLKKEIKLNQLKPDNSRGDLDIVKSRSTSSTSPSNPASLSQYGSQQFTDPMELVNTVTTQGSPFFDYNNEKSMQQEDTKYWAHRIGKLSGYGQAYLPEENDSLSRISRASSFSEASLSTRSMSLAERMADAHGIPVTHESVAMFAKDTEAHDNKDNILSAELQHIFSTWRKCLQLRHKYIDCSLQNFGANPKDQDDWEIYPKPPPPSYKPSGKLDSDSIAEVKSDMESFNMEDCKIPDSHSYSFRMCSDGVYRVFKLPCTLENRENNNPLYNVPTLKEYFTDLEFVLNIISDGPTKSFAYRRLRYLESKFHMYILLNEYQEMADSKRVPHRDFYNVRKVDTHVHHSACMNQKHLLRFIKSKMKKSPNDLVIFRDEKYLTLNQVFESLNLTAYDLSIDTLDMHAHKDSFHRFDKFNLKYNPIGESRLREIFLKTDNFIKGRYLAELTKEVISDLESSKYQLPEYRISIYGRSKKEWDLLADWIVDNKLFSTNVRWLIQIPRLYSVYKASNLVKNFEEVISNIFEPLFKVTLDPKSNPKLHVFLQRVIGFDSVDDESIAEKRTYKKYPFPKDWNISLNPPYSYYIYYMYANMTQLNQWRKERGFNTFVLRPHAGEAGDTDHLTSAFLTSQSISHGILLRKVPALQYLYYLDQIGIAMSPLSNNALFLAYDRNPILNFFHRGLNVSLSTDDPLQFHFTKEPLIEEYSVAAQIFKLSGTDLCELARHSVLQSGYEMKLKKRWLGDKCHMAGPVGNDIEKTNVPNIRLAYRYQTLMEERFMVIGLNGDFSGFDDGNAIRESNERGEKDALNSSVLMSSKINPADEKKFVAPPEPLLTGSSPGLKASVNQKEYSAALSPTLGTKFLSDDDPNLELLELSPPGFAALQVLHTHYPDFKYWILYNGSPSPQNYYQTLLGELLAGTSPFAVTIFFVLSGRVMANGILKNPKVEVLFSAIFRRFFRLLIPLLGSYSIYYIFLSSGIAKPDREALELAKGTRFGAMFWIYGYYDWAINQMHWYGPLFWTLNLLNNGFGYNVFPMGIWYNAWTIPHEIYQSLVVFFTAFLVVPLNTRQKAFVYFIMTFFFFWINSWGCAFMIGLIIAEFSKNSFFQRLNKNKFWFLFHIIFAIFPILYWCRFLKKDPANNFIDNFEIKYRNNIWGTKGIGNDSQFNASSMWAYPSAGTLAFSFSFMMLLELNSIIQWIFSLRIMKFLGKISFGMYLSHPMFLVSLYPKLVKYILQHPDTFKSYSPFQQHLLVYLVVLMFLAVYSLLFYYVFDKGSIYIGRSMHSLFKNGIKNFKIKASFKPLSFLNKMIVSISNFPHYILNLVFALYKNIIQFPSEVKFKLLYAKDCFFPLFKNESTYSEIQDIEETTKLV</sequence>
<evidence type="ECO:0000256" key="3">
    <source>
        <dbReference type="ARBA" id="ARBA00006676"/>
    </source>
</evidence>
<keyword evidence="12" id="KW-1133">Transmembrane helix</keyword>
<evidence type="ECO:0000256" key="4">
    <source>
        <dbReference type="ARBA" id="ARBA00012775"/>
    </source>
</evidence>
<feature type="transmembrane region" description="Helical" evidence="12">
    <location>
        <begin position="1111"/>
        <end position="1129"/>
    </location>
</feature>
<dbReference type="InterPro" id="IPR002656">
    <property type="entry name" value="Acyl_transf_3_dom"/>
</dbReference>
<dbReference type="FunFam" id="4.10.800.20:FF:000001">
    <property type="entry name" value="AMP deaminase"/>
    <property type="match status" value="1"/>
</dbReference>
<feature type="transmembrane region" description="Helical" evidence="12">
    <location>
        <begin position="1048"/>
        <end position="1065"/>
    </location>
</feature>
<keyword evidence="5" id="KW-0479">Metal-binding</keyword>
<dbReference type="CDD" id="cd01319">
    <property type="entry name" value="AMPD"/>
    <property type="match status" value="1"/>
</dbReference>
<comment type="similarity">
    <text evidence="3">Belongs to the metallo-dependent hydrolases superfamily. Adenosine and AMP deaminases family.</text>
</comment>
<dbReference type="NCBIfam" id="TIGR01429">
    <property type="entry name" value="AMP_deaminase"/>
    <property type="match status" value="1"/>
</dbReference>
<feature type="domain" description="Acyltransferase 3" evidence="13">
    <location>
        <begin position="885"/>
        <end position="1262"/>
    </location>
</feature>
<evidence type="ECO:0000256" key="7">
    <source>
        <dbReference type="ARBA" id="ARBA00022833"/>
    </source>
</evidence>
<dbReference type="Gene3D" id="4.10.800.20">
    <property type="match status" value="1"/>
</dbReference>
<gene>
    <name evidence="14" type="primary">AMD1_1</name>
    <name evidence="14" type="ORF">HK099_006276</name>
</gene>
<evidence type="ECO:0000256" key="10">
    <source>
        <dbReference type="ARBA" id="ARBA00078830"/>
    </source>
</evidence>
<evidence type="ECO:0000256" key="5">
    <source>
        <dbReference type="ARBA" id="ARBA00022723"/>
    </source>
</evidence>
<evidence type="ECO:0000313" key="14">
    <source>
        <dbReference type="EMBL" id="KAJ3225776.1"/>
    </source>
</evidence>
<name>A0AAD5U662_9FUNG</name>
<dbReference type="Gene3D" id="3.20.20.140">
    <property type="entry name" value="Metal-dependent hydrolases"/>
    <property type="match status" value="1"/>
</dbReference>
<dbReference type="FunFam" id="3.20.20.140:FF:000035">
    <property type="entry name" value="Probable amp deaminase"/>
    <property type="match status" value="1"/>
</dbReference>
<dbReference type="InterPro" id="IPR032466">
    <property type="entry name" value="Metal_Hydrolase"/>
</dbReference>
<proteinExistence type="inferred from homology"/>
<reference evidence="14" key="1">
    <citation type="submission" date="2020-05" db="EMBL/GenBank/DDBJ databases">
        <title>Phylogenomic resolution of chytrid fungi.</title>
        <authorList>
            <person name="Stajich J.E."/>
            <person name="Amses K."/>
            <person name="Simmons R."/>
            <person name="Seto K."/>
            <person name="Myers J."/>
            <person name="Bonds A."/>
            <person name="Quandt C.A."/>
            <person name="Barry K."/>
            <person name="Liu P."/>
            <person name="Grigoriev I."/>
            <person name="Longcore J.E."/>
            <person name="James T.Y."/>
        </authorList>
    </citation>
    <scope>NUCLEOTIDE SEQUENCE</scope>
    <source>
        <strain evidence="14">JEL0476</strain>
    </source>
</reference>
<evidence type="ECO:0000313" key="15">
    <source>
        <dbReference type="Proteomes" id="UP001211065"/>
    </source>
</evidence>
<dbReference type="Proteomes" id="UP001211065">
    <property type="component" value="Unassembled WGS sequence"/>
</dbReference>
<feature type="region of interest" description="Disordered" evidence="11">
    <location>
        <begin position="195"/>
        <end position="217"/>
    </location>
</feature>
<feature type="region of interest" description="Disordered" evidence="11">
    <location>
        <begin position="1"/>
        <end position="46"/>
    </location>
</feature>
<dbReference type="EMBL" id="JADGJW010000053">
    <property type="protein sequence ID" value="KAJ3225776.1"/>
    <property type="molecule type" value="Genomic_DNA"/>
</dbReference>
<dbReference type="InterPro" id="IPR006329">
    <property type="entry name" value="AMPD"/>
</dbReference>
<dbReference type="PANTHER" id="PTHR11359">
    <property type="entry name" value="AMP DEAMINASE"/>
    <property type="match status" value="1"/>
</dbReference>
<comment type="cofactor">
    <cofactor evidence="1">
        <name>Zn(2+)</name>
        <dbReference type="ChEBI" id="CHEBI:29105"/>
    </cofactor>
</comment>
<keyword evidence="12" id="KW-0472">Membrane</keyword>
<dbReference type="GO" id="GO:0032264">
    <property type="term" value="P:IMP salvage"/>
    <property type="evidence" value="ECO:0007669"/>
    <property type="project" value="InterPro"/>
</dbReference>
<evidence type="ECO:0000256" key="11">
    <source>
        <dbReference type="SAM" id="MobiDB-lite"/>
    </source>
</evidence>
<evidence type="ECO:0000256" key="12">
    <source>
        <dbReference type="SAM" id="Phobius"/>
    </source>
</evidence>
<dbReference type="SUPFAM" id="SSF51556">
    <property type="entry name" value="Metallo-dependent hydrolases"/>
    <property type="match status" value="1"/>
</dbReference>
<keyword evidence="6" id="KW-0378">Hydrolase</keyword>
<dbReference type="Pfam" id="PF01757">
    <property type="entry name" value="Acyl_transf_3"/>
    <property type="match status" value="1"/>
</dbReference>
<evidence type="ECO:0000256" key="6">
    <source>
        <dbReference type="ARBA" id="ARBA00022801"/>
    </source>
</evidence>
<evidence type="ECO:0000256" key="2">
    <source>
        <dbReference type="ARBA" id="ARBA00004955"/>
    </source>
</evidence>
<keyword evidence="8" id="KW-0546">Nucleotide metabolism</keyword>
<dbReference type="PROSITE" id="PS00485">
    <property type="entry name" value="A_DEAMINASE"/>
    <property type="match status" value="1"/>
</dbReference>
<dbReference type="GO" id="GO:0046872">
    <property type="term" value="F:metal ion binding"/>
    <property type="evidence" value="ECO:0007669"/>
    <property type="project" value="UniProtKB-KW"/>
</dbReference>
<feature type="compositionally biased region" description="Basic and acidic residues" evidence="11">
    <location>
        <begin position="16"/>
        <end position="26"/>
    </location>
</feature>
<feature type="transmembrane region" description="Helical" evidence="12">
    <location>
        <begin position="1071"/>
        <end position="1099"/>
    </location>
</feature>
<dbReference type="GO" id="GO:0016747">
    <property type="term" value="F:acyltransferase activity, transferring groups other than amino-acyl groups"/>
    <property type="evidence" value="ECO:0007669"/>
    <property type="project" value="InterPro"/>
</dbReference>
<evidence type="ECO:0000259" key="13">
    <source>
        <dbReference type="Pfam" id="PF01757"/>
    </source>
</evidence>
<keyword evidence="15" id="KW-1185">Reference proteome</keyword>
<evidence type="ECO:0000256" key="9">
    <source>
        <dbReference type="ARBA" id="ARBA00072037"/>
    </source>
</evidence>
<evidence type="ECO:0000256" key="1">
    <source>
        <dbReference type="ARBA" id="ARBA00001947"/>
    </source>
</evidence>
<dbReference type="EC" id="3.5.4.6" evidence="4"/>
<evidence type="ECO:0000256" key="8">
    <source>
        <dbReference type="ARBA" id="ARBA00023080"/>
    </source>
</evidence>
<accession>A0AAD5U662</accession>
<comment type="pathway">
    <text evidence="2">Purine metabolism; IMP biosynthesis via salvage pathway; IMP from AMP: step 1/1.</text>
</comment>
<comment type="caution">
    <text evidence="14">The sequence shown here is derived from an EMBL/GenBank/DDBJ whole genome shotgun (WGS) entry which is preliminary data.</text>
</comment>
<dbReference type="GO" id="GO:0005829">
    <property type="term" value="C:cytosol"/>
    <property type="evidence" value="ECO:0007669"/>
    <property type="project" value="TreeGrafter"/>
</dbReference>
<keyword evidence="12" id="KW-0812">Transmembrane</keyword>
<feature type="transmembrane region" description="Helical" evidence="12">
    <location>
        <begin position="1250"/>
        <end position="1271"/>
    </location>
</feature>
<keyword evidence="7" id="KW-0862">Zinc</keyword>
<dbReference type="GO" id="GO:0003876">
    <property type="term" value="F:AMP deaminase activity"/>
    <property type="evidence" value="ECO:0007669"/>
    <property type="project" value="UniProtKB-EC"/>
</dbReference>
<dbReference type="GO" id="GO:0046033">
    <property type="term" value="P:AMP metabolic process"/>
    <property type="evidence" value="ECO:0007669"/>
    <property type="project" value="TreeGrafter"/>
</dbReference>
<protein>
    <recommendedName>
        <fullName evidence="9">AMP deaminase</fullName>
        <ecNumber evidence="4">3.5.4.6</ecNumber>
    </recommendedName>
    <alternativeName>
        <fullName evidence="10">Myoadenylate deaminase</fullName>
    </alternativeName>
</protein>
<dbReference type="InterPro" id="IPR006650">
    <property type="entry name" value="A/AMP_deam_AS"/>
</dbReference>